<gene>
    <name evidence="9" type="ORF">B0J11DRAFT_441250</name>
</gene>
<name>A0A9P9DED6_9PLEO</name>
<dbReference type="AlphaFoldDB" id="A0A9P9DED6"/>
<evidence type="ECO:0000256" key="6">
    <source>
        <dbReference type="SAM" id="MobiDB-lite"/>
    </source>
</evidence>
<keyword evidence="3 5" id="KW-0694">RNA-binding</keyword>
<dbReference type="SUPFAM" id="SSF48464">
    <property type="entry name" value="ENTH/VHS domain"/>
    <property type="match status" value="1"/>
</dbReference>
<dbReference type="SMART" id="SM00360">
    <property type="entry name" value="RRM"/>
    <property type="match status" value="1"/>
</dbReference>
<evidence type="ECO:0000259" key="8">
    <source>
        <dbReference type="PROSITE" id="PS51391"/>
    </source>
</evidence>
<accession>A0A9P9DED6</accession>
<evidence type="ECO:0000256" key="2">
    <source>
        <dbReference type="ARBA" id="ARBA00022553"/>
    </source>
</evidence>
<feature type="region of interest" description="Disordered" evidence="6">
    <location>
        <begin position="575"/>
        <end position="639"/>
    </location>
</feature>
<dbReference type="Gene3D" id="3.30.70.330">
    <property type="match status" value="1"/>
</dbReference>
<reference evidence="9" key="1">
    <citation type="journal article" date="2021" name="Nat. Commun.">
        <title>Genetic determinants of endophytism in the Arabidopsis root mycobiome.</title>
        <authorList>
            <person name="Mesny F."/>
            <person name="Miyauchi S."/>
            <person name="Thiergart T."/>
            <person name="Pickel B."/>
            <person name="Atanasova L."/>
            <person name="Karlsson M."/>
            <person name="Huettel B."/>
            <person name="Barry K.W."/>
            <person name="Haridas S."/>
            <person name="Chen C."/>
            <person name="Bauer D."/>
            <person name="Andreopoulos W."/>
            <person name="Pangilinan J."/>
            <person name="LaButti K."/>
            <person name="Riley R."/>
            <person name="Lipzen A."/>
            <person name="Clum A."/>
            <person name="Drula E."/>
            <person name="Henrissat B."/>
            <person name="Kohler A."/>
            <person name="Grigoriev I.V."/>
            <person name="Martin F.M."/>
            <person name="Hacquard S."/>
        </authorList>
    </citation>
    <scope>NUCLEOTIDE SEQUENCE</scope>
    <source>
        <strain evidence="9">MPI-CAGE-CH-0243</strain>
    </source>
</reference>
<dbReference type="InterPro" id="IPR048892">
    <property type="entry name" value="Nrd1_Seb1_dom2"/>
</dbReference>
<feature type="compositionally biased region" description="Low complexity" evidence="6">
    <location>
        <begin position="403"/>
        <end position="421"/>
    </location>
</feature>
<dbReference type="FunFam" id="1.25.40.90:FF:000026">
    <property type="entry name" value="RNA binding protein Nrd1"/>
    <property type="match status" value="1"/>
</dbReference>
<evidence type="ECO:0000256" key="5">
    <source>
        <dbReference type="PROSITE-ProRule" id="PRU00176"/>
    </source>
</evidence>
<dbReference type="InterPro" id="IPR012677">
    <property type="entry name" value="Nucleotide-bd_a/b_plait_sf"/>
</dbReference>
<dbReference type="InterPro" id="IPR008942">
    <property type="entry name" value="ENTH_VHS"/>
</dbReference>
<dbReference type="PROSITE" id="PS51391">
    <property type="entry name" value="CID"/>
    <property type="match status" value="1"/>
</dbReference>
<protein>
    <recommendedName>
        <fullName evidence="11">RNA binding protein Nrd1</fullName>
    </recommendedName>
</protein>
<dbReference type="SMART" id="SM00582">
    <property type="entry name" value="RPR"/>
    <property type="match status" value="1"/>
</dbReference>
<dbReference type="InterPro" id="IPR035979">
    <property type="entry name" value="RBD_domain_sf"/>
</dbReference>
<evidence type="ECO:0000256" key="4">
    <source>
        <dbReference type="ARBA" id="ARBA00023242"/>
    </source>
</evidence>
<dbReference type="GO" id="GO:0005634">
    <property type="term" value="C:nucleus"/>
    <property type="evidence" value="ECO:0007669"/>
    <property type="project" value="UniProtKB-SubCell"/>
</dbReference>
<evidence type="ECO:0000256" key="3">
    <source>
        <dbReference type="ARBA" id="ARBA00022884"/>
    </source>
</evidence>
<feature type="domain" description="CID" evidence="8">
    <location>
        <begin position="1"/>
        <end position="153"/>
    </location>
</feature>
<feature type="compositionally biased region" description="Gly residues" evidence="6">
    <location>
        <begin position="588"/>
        <end position="605"/>
    </location>
</feature>
<dbReference type="GO" id="GO:0006369">
    <property type="term" value="P:termination of RNA polymerase II transcription"/>
    <property type="evidence" value="ECO:0007669"/>
    <property type="project" value="UniProtKB-ARBA"/>
</dbReference>
<dbReference type="InterPro" id="IPR000504">
    <property type="entry name" value="RRM_dom"/>
</dbReference>
<evidence type="ECO:0000313" key="9">
    <source>
        <dbReference type="EMBL" id="KAH7117639.1"/>
    </source>
</evidence>
<dbReference type="EMBL" id="JAGMWT010000013">
    <property type="protein sequence ID" value="KAH7117639.1"/>
    <property type="molecule type" value="Genomic_DNA"/>
</dbReference>
<keyword evidence="10" id="KW-1185">Reference proteome</keyword>
<comment type="caution">
    <text evidence="9">The sequence shown here is derived from an EMBL/GenBank/DDBJ whole genome shotgun (WGS) entry which is preliminary data.</text>
</comment>
<dbReference type="FunFam" id="3.30.70.330:FF:000397">
    <property type="entry name" value="RNA binding protein Nrd1"/>
    <property type="match status" value="1"/>
</dbReference>
<dbReference type="GO" id="GO:0032991">
    <property type="term" value="C:protein-containing complex"/>
    <property type="evidence" value="ECO:0007669"/>
    <property type="project" value="UniProtKB-ARBA"/>
</dbReference>
<dbReference type="GO" id="GO:0003723">
    <property type="term" value="F:RNA binding"/>
    <property type="evidence" value="ECO:0007669"/>
    <property type="project" value="UniProtKB-UniRule"/>
</dbReference>
<dbReference type="GO" id="GO:0031126">
    <property type="term" value="P:sno(s)RNA 3'-end processing"/>
    <property type="evidence" value="ECO:0007669"/>
    <property type="project" value="UniProtKB-ARBA"/>
</dbReference>
<dbReference type="InterPro" id="IPR006569">
    <property type="entry name" value="CID_dom"/>
</dbReference>
<dbReference type="SUPFAM" id="SSF54928">
    <property type="entry name" value="RNA-binding domain, RBD"/>
    <property type="match status" value="1"/>
</dbReference>
<evidence type="ECO:0008006" key="11">
    <source>
        <dbReference type="Google" id="ProtNLM"/>
    </source>
</evidence>
<dbReference type="OrthoDB" id="79367at2759"/>
<dbReference type="Pfam" id="PF04818">
    <property type="entry name" value="CID"/>
    <property type="match status" value="1"/>
</dbReference>
<dbReference type="GO" id="GO:0031124">
    <property type="term" value="P:mRNA 3'-end processing"/>
    <property type="evidence" value="ECO:0007669"/>
    <property type="project" value="UniProtKB-ARBA"/>
</dbReference>
<sequence length="648" mass="69523">MAAMEELGTLLQSLQALKPPGITKTKIDAITAKCVENVQSDTLVVFKIVQQFKNSAATHKLGVLYVIDSVTRQWVEKARSSGQAVSKNAAPGTFASGVQQVTDALPVLMTDLIQVAPDNQKEKISKLLDIWERGQTFPISMLSSFKNMLNAPRHAAPSQPHSSPQGLTIASQGFGIQSNTQPVFPPAPSAAPDSSALLATLVGMPQQNSQTNLPPSAQLPFPFPSNVAPPPPFPGFVPPPPPIVAPAQTMTPELMLSTIFQALSSGQIPAEQGYQLIAAVAGHSQQQQSGALAAPPPQMPMGVNNVLAAPNAQSSAQPERFEQNGHRFRDRSRSPDYSHHRGQSPMRRTPPNRRDSPTYGTYDPNAAAEGNSSNRNDRERGRGRGKQRGRGRDEFRQRTPPAQRRLPSPPQGSSGLPSGQPKYLEWDKSLPPDHIKVLSRTLFIGGAGGTEGEIRNIFSRFGKVQTCIVNQDKRHAFVKMVNRQDAVAAKKGMDNLQDPAALSKARQTRWGVGFGPRDCSDYTTGISIIPISRLTDADRKWVLTAEYGGTGGITLEGGMVMEEPDIEIGAGVSSKAISRRVPPDGGRRGGYGHAAGPRGGGGGGSETPRFRKEHRPSLPEPRHISPRPEPSIAVPPAVPGFGFQLPGF</sequence>
<dbReference type="Gene3D" id="1.25.40.90">
    <property type="match status" value="1"/>
</dbReference>
<dbReference type="CDD" id="cd16984">
    <property type="entry name" value="CID_Nrd1_like"/>
    <property type="match status" value="1"/>
</dbReference>
<feature type="compositionally biased region" description="Basic and acidic residues" evidence="6">
    <location>
        <begin position="319"/>
        <end position="339"/>
    </location>
</feature>
<keyword evidence="2" id="KW-0597">Phosphoprotein</keyword>
<dbReference type="GO" id="GO:0010629">
    <property type="term" value="P:negative regulation of gene expression"/>
    <property type="evidence" value="ECO:0007669"/>
    <property type="project" value="UniProtKB-ARBA"/>
</dbReference>
<keyword evidence="4" id="KW-0539">Nucleus</keyword>
<dbReference type="Pfam" id="PF00076">
    <property type="entry name" value="RRM_1"/>
    <property type="match status" value="1"/>
</dbReference>
<feature type="region of interest" description="Disordered" evidence="6">
    <location>
        <begin position="311"/>
        <end position="427"/>
    </location>
</feature>
<dbReference type="PROSITE" id="PS50102">
    <property type="entry name" value="RRM"/>
    <property type="match status" value="1"/>
</dbReference>
<evidence type="ECO:0000313" key="10">
    <source>
        <dbReference type="Proteomes" id="UP000700596"/>
    </source>
</evidence>
<feature type="domain" description="RRM" evidence="7">
    <location>
        <begin position="440"/>
        <end position="507"/>
    </location>
</feature>
<evidence type="ECO:0000259" key="7">
    <source>
        <dbReference type="PROSITE" id="PS50102"/>
    </source>
</evidence>
<evidence type="ECO:0000256" key="1">
    <source>
        <dbReference type="ARBA" id="ARBA00004123"/>
    </source>
</evidence>
<organism evidence="9 10">
    <name type="scientific">Dendryphion nanum</name>
    <dbReference type="NCBI Taxonomy" id="256645"/>
    <lineage>
        <taxon>Eukaryota</taxon>
        <taxon>Fungi</taxon>
        <taxon>Dikarya</taxon>
        <taxon>Ascomycota</taxon>
        <taxon>Pezizomycotina</taxon>
        <taxon>Dothideomycetes</taxon>
        <taxon>Pleosporomycetidae</taxon>
        <taxon>Pleosporales</taxon>
        <taxon>Torulaceae</taxon>
        <taxon>Dendryphion</taxon>
    </lineage>
</organism>
<dbReference type="Proteomes" id="UP000700596">
    <property type="component" value="Unassembled WGS sequence"/>
</dbReference>
<proteinExistence type="predicted"/>
<comment type="subcellular location">
    <subcellularLocation>
        <location evidence="1">Nucleus</location>
    </subcellularLocation>
</comment>
<dbReference type="Pfam" id="PF21380">
    <property type="entry name" value="Nrd1-Seb1_dom2"/>
    <property type="match status" value="1"/>
</dbReference>